<organism evidence="1 2">
    <name type="scientific">Symbiodinium pilosum</name>
    <name type="common">Dinoflagellate</name>
    <dbReference type="NCBI Taxonomy" id="2952"/>
    <lineage>
        <taxon>Eukaryota</taxon>
        <taxon>Sar</taxon>
        <taxon>Alveolata</taxon>
        <taxon>Dinophyceae</taxon>
        <taxon>Suessiales</taxon>
        <taxon>Symbiodiniaceae</taxon>
        <taxon>Symbiodinium</taxon>
    </lineage>
</organism>
<dbReference type="EMBL" id="CAJNIZ010039238">
    <property type="protein sequence ID" value="CAE7588314.1"/>
    <property type="molecule type" value="Genomic_DNA"/>
</dbReference>
<evidence type="ECO:0000313" key="2">
    <source>
        <dbReference type="Proteomes" id="UP000649617"/>
    </source>
</evidence>
<keyword evidence="2" id="KW-1185">Reference proteome</keyword>
<protein>
    <submittedName>
        <fullName evidence="1">PDE2A protein</fullName>
    </submittedName>
</protein>
<accession>A0A812USV0</accession>
<feature type="non-terminal residue" evidence="1">
    <location>
        <position position="1"/>
    </location>
</feature>
<name>A0A812USV0_SYMPI</name>
<dbReference type="Proteomes" id="UP000649617">
    <property type="component" value="Unassembled WGS sequence"/>
</dbReference>
<sequence>VGQSTNRGTANVDGMTGTFACSARLWSFKEHRMILPEELMGMHGLCDYDFAGLSQGQCHTLVGNSMSATTLAVALIPVLAALDQFVQK</sequence>
<comment type="caution">
    <text evidence="1">The sequence shown here is derived from an EMBL/GenBank/DDBJ whole genome shotgun (WGS) entry which is preliminary data.</text>
</comment>
<gene>
    <name evidence="1" type="primary">PDE2A</name>
    <name evidence="1" type="ORF">SPIL2461_LOCUS15686</name>
</gene>
<reference evidence="1" key="1">
    <citation type="submission" date="2021-02" db="EMBL/GenBank/DDBJ databases">
        <authorList>
            <person name="Dougan E. K."/>
            <person name="Rhodes N."/>
            <person name="Thang M."/>
            <person name="Chan C."/>
        </authorList>
    </citation>
    <scope>NUCLEOTIDE SEQUENCE</scope>
</reference>
<evidence type="ECO:0000313" key="1">
    <source>
        <dbReference type="EMBL" id="CAE7588314.1"/>
    </source>
</evidence>
<proteinExistence type="predicted"/>
<dbReference type="AlphaFoldDB" id="A0A812USV0"/>